<dbReference type="PANTHER" id="PTHR43760">
    <property type="entry name" value="ENDORIBONUCLEASE-RELATED"/>
    <property type="match status" value="1"/>
</dbReference>
<dbReference type="SUPFAM" id="SSF55298">
    <property type="entry name" value="YjgF-like"/>
    <property type="match status" value="1"/>
</dbReference>
<dbReference type="InterPro" id="IPR035959">
    <property type="entry name" value="RutC-like_sf"/>
</dbReference>
<dbReference type="Gene3D" id="3.30.1330.40">
    <property type="entry name" value="RutC-like"/>
    <property type="match status" value="1"/>
</dbReference>
<accession>A0A833EBA3</accession>
<proteinExistence type="predicted"/>
<dbReference type="InterPro" id="IPR013813">
    <property type="entry name" value="Endoribo_LPSP/chorism_mut-like"/>
</dbReference>
<protein>
    <submittedName>
        <fullName evidence="2">RidA family protein</fullName>
    </submittedName>
</protein>
<dbReference type="CDD" id="cd02199">
    <property type="entry name" value="YjgF_YER057c_UK114_like_1"/>
    <property type="match status" value="1"/>
</dbReference>
<dbReference type="AlphaFoldDB" id="A0A833EBA3"/>
<evidence type="ECO:0000313" key="2">
    <source>
        <dbReference type="EMBL" id="HIQ30495.1"/>
    </source>
</evidence>
<sequence>MKRFNAENRLKELNIQLPQPATPVANYIPVVRVGKLLFVSGALPMDGDGLAYRGKLGREVTVDNGYEAARLAALNCLAAVRKTLGTLNKVRRVVKVTGYVASAEGFNDQPKVMNGASDVIVEIFGEAGKHTRVAVGVYELPLGAPVEVDMILQTV</sequence>
<evidence type="ECO:0000259" key="1">
    <source>
        <dbReference type="Pfam" id="PF14588"/>
    </source>
</evidence>
<organism evidence="2 3">
    <name type="scientific">Caldiarchaeum subterraneum</name>
    <dbReference type="NCBI Taxonomy" id="311458"/>
    <lineage>
        <taxon>Archaea</taxon>
        <taxon>Nitrososphaerota</taxon>
        <taxon>Candidatus Caldarchaeales</taxon>
        <taxon>Candidatus Caldarchaeaceae</taxon>
        <taxon>Candidatus Caldarchaeum</taxon>
    </lineage>
</organism>
<dbReference type="EMBL" id="DQVM01000162">
    <property type="protein sequence ID" value="HIQ30495.1"/>
    <property type="molecule type" value="Genomic_DNA"/>
</dbReference>
<feature type="domain" description="Endoribonuclease L-PSP/chorismate mutase-like" evidence="1">
    <location>
        <begin position="7"/>
        <end position="142"/>
    </location>
</feature>
<comment type="caution">
    <text evidence="2">The sequence shown here is derived from an EMBL/GenBank/DDBJ whole genome shotgun (WGS) entry which is preliminary data.</text>
</comment>
<dbReference type="PANTHER" id="PTHR43760:SF1">
    <property type="entry name" value="ENDORIBONUCLEASE L-PSP_CHORISMATE MUTASE-LIKE DOMAIN-CONTAINING PROTEIN"/>
    <property type="match status" value="1"/>
</dbReference>
<dbReference type="Pfam" id="PF14588">
    <property type="entry name" value="YjgF_endoribonc"/>
    <property type="match status" value="1"/>
</dbReference>
<evidence type="ECO:0000313" key="3">
    <source>
        <dbReference type="Proteomes" id="UP000608579"/>
    </source>
</evidence>
<reference evidence="2" key="1">
    <citation type="journal article" date="2020" name="ISME J.">
        <title>Gammaproteobacteria mediating utilization of methyl-, sulfur- and petroleum organic compounds in deep ocean hydrothermal plumes.</title>
        <authorList>
            <person name="Zhou Z."/>
            <person name="Liu Y."/>
            <person name="Pan J."/>
            <person name="Cron B.R."/>
            <person name="Toner B.M."/>
            <person name="Anantharaman K."/>
            <person name="Breier J.A."/>
            <person name="Dick G.J."/>
            <person name="Li M."/>
        </authorList>
    </citation>
    <scope>NUCLEOTIDE SEQUENCE</scope>
    <source>
        <strain evidence="2">SZUA-1515</strain>
    </source>
</reference>
<gene>
    <name evidence="2" type="ORF">EYH45_08065</name>
</gene>
<dbReference type="Proteomes" id="UP000608579">
    <property type="component" value="Unassembled WGS sequence"/>
</dbReference>
<name>A0A833EBA3_CALS0</name>